<evidence type="ECO:0000313" key="2">
    <source>
        <dbReference type="EMBL" id="KZT65504.1"/>
    </source>
</evidence>
<dbReference type="STRING" id="1314783.A0A165MCK5"/>
<gene>
    <name evidence="2" type="ORF">DAEQUDRAFT_676731</name>
</gene>
<feature type="region of interest" description="Disordered" evidence="1">
    <location>
        <begin position="20"/>
        <end position="41"/>
    </location>
</feature>
<organism evidence="2 3">
    <name type="scientific">Daedalea quercina L-15889</name>
    <dbReference type="NCBI Taxonomy" id="1314783"/>
    <lineage>
        <taxon>Eukaryota</taxon>
        <taxon>Fungi</taxon>
        <taxon>Dikarya</taxon>
        <taxon>Basidiomycota</taxon>
        <taxon>Agaricomycotina</taxon>
        <taxon>Agaricomycetes</taxon>
        <taxon>Polyporales</taxon>
        <taxon>Fomitopsis</taxon>
    </lineage>
</organism>
<proteinExistence type="predicted"/>
<evidence type="ECO:0000256" key="1">
    <source>
        <dbReference type="SAM" id="MobiDB-lite"/>
    </source>
</evidence>
<evidence type="ECO:0008006" key="4">
    <source>
        <dbReference type="Google" id="ProtNLM"/>
    </source>
</evidence>
<sequence length="187" mass="20859">MTGWYDLVLRLDSRQVYSGGYSGGGEQRSYQNTGRGSGRLDEPMDIDAMAPKERQHHQELGLCFYCHKQGHLFRQQSCALRAALRGFLKGSENSMHSDRRPYALHISHVVTGIMQSKALYIPLTVRGVHKDVDIEALIDSGAMATYIHPRLVIRLCLSTTPLARPIPVFNVDDTPNKKGTITHSVAL</sequence>
<name>A0A165MCK5_9APHY</name>
<dbReference type="Gene3D" id="2.40.70.10">
    <property type="entry name" value="Acid Proteases"/>
    <property type="match status" value="1"/>
</dbReference>
<dbReference type="OrthoDB" id="2802569at2759"/>
<protein>
    <recommendedName>
        <fullName evidence="4">Peptidase A2 domain-containing protein</fullName>
    </recommendedName>
</protein>
<dbReference type="InterPro" id="IPR021109">
    <property type="entry name" value="Peptidase_aspartic_dom_sf"/>
</dbReference>
<keyword evidence="3" id="KW-1185">Reference proteome</keyword>
<reference evidence="2 3" key="1">
    <citation type="journal article" date="2016" name="Mol. Biol. Evol.">
        <title>Comparative Genomics of Early-Diverging Mushroom-Forming Fungi Provides Insights into the Origins of Lignocellulose Decay Capabilities.</title>
        <authorList>
            <person name="Nagy L.G."/>
            <person name="Riley R."/>
            <person name="Tritt A."/>
            <person name="Adam C."/>
            <person name="Daum C."/>
            <person name="Floudas D."/>
            <person name="Sun H."/>
            <person name="Yadav J.S."/>
            <person name="Pangilinan J."/>
            <person name="Larsson K.H."/>
            <person name="Matsuura K."/>
            <person name="Barry K."/>
            <person name="Labutti K."/>
            <person name="Kuo R."/>
            <person name="Ohm R.A."/>
            <person name="Bhattacharya S.S."/>
            <person name="Shirouzu T."/>
            <person name="Yoshinaga Y."/>
            <person name="Martin F.M."/>
            <person name="Grigoriev I.V."/>
            <person name="Hibbett D.S."/>
        </authorList>
    </citation>
    <scope>NUCLEOTIDE SEQUENCE [LARGE SCALE GENOMIC DNA]</scope>
    <source>
        <strain evidence="2 3">L-15889</strain>
    </source>
</reference>
<dbReference type="AlphaFoldDB" id="A0A165MCK5"/>
<accession>A0A165MCK5</accession>
<evidence type="ECO:0000313" key="3">
    <source>
        <dbReference type="Proteomes" id="UP000076727"/>
    </source>
</evidence>
<dbReference type="CDD" id="cd00303">
    <property type="entry name" value="retropepsin_like"/>
    <property type="match status" value="1"/>
</dbReference>
<dbReference type="Proteomes" id="UP000076727">
    <property type="component" value="Unassembled WGS sequence"/>
</dbReference>
<dbReference type="EMBL" id="KV429104">
    <property type="protein sequence ID" value="KZT65504.1"/>
    <property type="molecule type" value="Genomic_DNA"/>
</dbReference>